<sequence>MNSLHRWVTYFSTLLERSLCLRVRSKASPPVSAPPMREERSEAIVGWLAVYFESGIPCDPPTSTCDLPTFACDPPASASYSDAPDDTLTAVPGSDALQLTSSESVFEEPVNDLYTAKEELAREQEATIKEVQEAEAGGSQANVGGSQVEVGGSQGIPHSKYTASQPTIASDRSSLMGGVDAGGDALERTLKHKLRSSNVEKYVTQRWRLFMRCLRQE</sequence>
<reference evidence="1 2" key="1">
    <citation type="journal article" date="2015" name="Genome Biol. Evol.">
        <title>Comparative Genomics of a Bacterivorous Green Alga Reveals Evolutionary Causalities and Consequences of Phago-Mixotrophic Mode of Nutrition.</title>
        <authorList>
            <person name="Burns J.A."/>
            <person name="Paasch A."/>
            <person name="Narechania A."/>
            <person name="Kim E."/>
        </authorList>
    </citation>
    <scope>NUCLEOTIDE SEQUENCE [LARGE SCALE GENOMIC DNA]</scope>
    <source>
        <strain evidence="1 2">PLY_AMNH</strain>
    </source>
</reference>
<comment type="caution">
    <text evidence="1">The sequence shown here is derived from an EMBL/GenBank/DDBJ whole genome shotgun (WGS) entry which is preliminary data.</text>
</comment>
<protein>
    <submittedName>
        <fullName evidence="1">Uncharacterized protein</fullName>
    </submittedName>
</protein>
<accession>A0AAE0CEL5</accession>
<keyword evidence="2" id="KW-1185">Reference proteome</keyword>
<proteinExistence type="predicted"/>
<dbReference type="AlphaFoldDB" id="A0AAE0CEL5"/>
<gene>
    <name evidence="1" type="ORF">CYMTET_37883</name>
</gene>
<evidence type="ECO:0000313" key="2">
    <source>
        <dbReference type="Proteomes" id="UP001190700"/>
    </source>
</evidence>
<evidence type="ECO:0000313" key="1">
    <source>
        <dbReference type="EMBL" id="KAK3252839.1"/>
    </source>
</evidence>
<dbReference type="EMBL" id="LGRX02025144">
    <property type="protein sequence ID" value="KAK3252839.1"/>
    <property type="molecule type" value="Genomic_DNA"/>
</dbReference>
<dbReference type="Proteomes" id="UP001190700">
    <property type="component" value="Unassembled WGS sequence"/>
</dbReference>
<organism evidence="1 2">
    <name type="scientific">Cymbomonas tetramitiformis</name>
    <dbReference type="NCBI Taxonomy" id="36881"/>
    <lineage>
        <taxon>Eukaryota</taxon>
        <taxon>Viridiplantae</taxon>
        <taxon>Chlorophyta</taxon>
        <taxon>Pyramimonadophyceae</taxon>
        <taxon>Pyramimonadales</taxon>
        <taxon>Pyramimonadaceae</taxon>
        <taxon>Cymbomonas</taxon>
    </lineage>
</organism>
<name>A0AAE0CEL5_9CHLO</name>